<dbReference type="InterPro" id="IPR036812">
    <property type="entry name" value="NAD(P)_OxRdtase_dom_sf"/>
</dbReference>
<dbReference type="AlphaFoldDB" id="A0A1I1HJR0"/>
<keyword evidence="3" id="KW-1185">Reference proteome</keyword>
<dbReference type="EMBL" id="FOLO01000006">
    <property type="protein sequence ID" value="SFC23995.1"/>
    <property type="molecule type" value="Genomic_DNA"/>
</dbReference>
<dbReference type="PANTHER" id="PTHR43312">
    <property type="entry name" value="D-THREO-ALDOSE 1-DEHYDROGENASE"/>
    <property type="match status" value="1"/>
</dbReference>
<evidence type="ECO:0000259" key="1">
    <source>
        <dbReference type="Pfam" id="PF00248"/>
    </source>
</evidence>
<dbReference type="RefSeq" id="WP_091981634.1">
    <property type="nucleotide sequence ID" value="NZ_FOLO01000006.1"/>
</dbReference>
<reference evidence="2 3" key="1">
    <citation type="submission" date="2016-10" db="EMBL/GenBank/DDBJ databases">
        <authorList>
            <person name="de Groot N.N."/>
        </authorList>
    </citation>
    <scope>NUCLEOTIDE SEQUENCE [LARGE SCALE GENOMIC DNA]</scope>
    <source>
        <strain evidence="2 3">DSM 6059</strain>
    </source>
</reference>
<protein>
    <submittedName>
        <fullName evidence="2">Predicted oxidoreductase</fullName>
    </submittedName>
</protein>
<dbReference type="Pfam" id="PF00248">
    <property type="entry name" value="Aldo_ket_red"/>
    <property type="match status" value="1"/>
</dbReference>
<dbReference type="Proteomes" id="UP000198862">
    <property type="component" value="Unassembled WGS sequence"/>
</dbReference>
<evidence type="ECO:0000313" key="2">
    <source>
        <dbReference type="EMBL" id="SFC23995.1"/>
    </source>
</evidence>
<gene>
    <name evidence="2" type="ORF">SAMN02745724_01229</name>
</gene>
<dbReference type="Gene3D" id="3.20.20.100">
    <property type="entry name" value="NADP-dependent oxidoreductase domain"/>
    <property type="match status" value="1"/>
</dbReference>
<dbReference type="CDD" id="cd19097">
    <property type="entry name" value="AKR_unchar"/>
    <property type="match status" value="1"/>
</dbReference>
<feature type="domain" description="NADP-dependent oxidoreductase" evidence="1">
    <location>
        <begin position="2"/>
        <end position="198"/>
    </location>
</feature>
<organism evidence="2 3">
    <name type="scientific">Pseudoalteromonas denitrificans DSM 6059</name>
    <dbReference type="NCBI Taxonomy" id="1123010"/>
    <lineage>
        <taxon>Bacteria</taxon>
        <taxon>Pseudomonadati</taxon>
        <taxon>Pseudomonadota</taxon>
        <taxon>Gammaproteobacteria</taxon>
        <taxon>Alteromonadales</taxon>
        <taxon>Pseudoalteromonadaceae</taxon>
        <taxon>Pseudoalteromonas</taxon>
    </lineage>
</organism>
<dbReference type="InterPro" id="IPR023210">
    <property type="entry name" value="NADP_OxRdtase_dom"/>
</dbReference>
<name>A0A1I1HJR0_9GAMM</name>
<dbReference type="InterPro" id="IPR053135">
    <property type="entry name" value="AKR2_Oxidoreductase"/>
</dbReference>
<proteinExistence type="predicted"/>
<evidence type="ECO:0000313" key="3">
    <source>
        <dbReference type="Proteomes" id="UP000198862"/>
    </source>
</evidence>
<sequence length="281" mass="31471">MKLVLGTVQLGLDYGVSNQLGQVSVNQAHEILKTALNLGINTFDTAAAYGNSETILGSFLPQDSKIISKLPPQVNNAQSIEQLLNCSFDKLQVSQLHALMLHDADLLIKNPDILLQLKKLKKDKKITKIGASFYFPEQLEACLEFDLDIIQIPANILDQRFIKAGLLNKLKEKGIEIHVRSVFLQGLLLMNIAELSEYFHQFKILYKLDKHLSSISLNRLSASLGFLKSIPQIDALVVGCCHYKELIQIKQAFEQAPAFNASAFKSQDLALIYPANWPQRR</sequence>
<dbReference type="STRING" id="1123010.SAMN02745724_01229"/>
<dbReference type="PANTHER" id="PTHR43312:SF1">
    <property type="entry name" value="NADP-DEPENDENT OXIDOREDUCTASE DOMAIN-CONTAINING PROTEIN"/>
    <property type="match status" value="1"/>
</dbReference>
<accession>A0A1I1HJR0</accession>
<dbReference type="SUPFAM" id="SSF51430">
    <property type="entry name" value="NAD(P)-linked oxidoreductase"/>
    <property type="match status" value="1"/>
</dbReference>
<dbReference type="OrthoDB" id="9773828at2"/>